<dbReference type="InterPro" id="IPR038291">
    <property type="entry name" value="SAP30_C_sf"/>
</dbReference>
<feature type="compositionally biased region" description="Low complexity" evidence="1">
    <location>
        <begin position="15"/>
        <end position="27"/>
    </location>
</feature>
<evidence type="ECO:0000256" key="1">
    <source>
        <dbReference type="SAM" id="MobiDB-lite"/>
    </source>
</evidence>
<feature type="compositionally biased region" description="Polar residues" evidence="1">
    <location>
        <begin position="45"/>
        <end position="54"/>
    </location>
</feature>
<feature type="compositionally biased region" description="Polar residues" evidence="1">
    <location>
        <begin position="77"/>
        <end position="95"/>
    </location>
</feature>
<reference evidence="3 4" key="1">
    <citation type="submission" date="2024-01" db="EMBL/GenBank/DDBJ databases">
        <authorList>
            <person name="Allen C."/>
            <person name="Tagirdzhanova G."/>
        </authorList>
    </citation>
    <scope>NUCLEOTIDE SEQUENCE [LARGE SCALE GENOMIC DNA]</scope>
    <source>
        <strain evidence="3 4">CBS 119000</strain>
    </source>
</reference>
<sequence>MAPSKSRAAADDSHSASGHGMGSSAAANNLLSIGGPPTNGAGAHSSAQHTTTNGKARRTAASAVIPSHPPPAAPVPTQSQIPNLSHNHSSNQSAGQVPAPTLQWNDFERGVLHGYTRAFQLDEAGAFASEFAQWILSQPGSVGLQSPTMQRRQDMRRQSKTRLASAVRKHFNGQGGQENDIVVDFLHKIQTHEVVRQRRPRRMGSNAREVDG</sequence>
<evidence type="ECO:0000259" key="2">
    <source>
        <dbReference type="Pfam" id="PF13867"/>
    </source>
</evidence>
<dbReference type="EMBL" id="CAWUON010000020">
    <property type="protein sequence ID" value="CAK7266691.1"/>
    <property type="molecule type" value="Genomic_DNA"/>
</dbReference>
<feature type="domain" description="Histone deacetylase complex subunit SAP30 Sin3 binding" evidence="2">
    <location>
        <begin position="158"/>
        <end position="189"/>
    </location>
</feature>
<proteinExistence type="predicted"/>
<name>A0ABP0DEQ2_9PEZI</name>
<dbReference type="Proteomes" id="UP001642502">
    <property type="component" value="Unassembled WGS sequence"/>
</dbReference>
<accession>A0ABP0DEQ2</accession>
<gene>
    <name evidence="3" type="ORF">SEPCBS119000_002158</name>
</gene>
<evidence type="ECO:0000313" key="3">
    <source>
        <dbReference type="EMBL" id="CAK7266691.1"/>
    </source>
</evidence>
<evidence type="ECO:0000313" key="4">
    <source>
        <dbReference type="Proteomes" id="UP001642502"/>
    </source>
</evidence>
<dbReference type="Pfam" id="PF13867">
    <property type="entry name" value="SAP30_Sin3_bdg"/>
    <property type="match status" value="1"/>
</dbReference>
<dbReference type="Gene3D" id="6.10.160.20">
    <property type="match status" value="1"/>
</dbReference>
<dbReference type="InterPro" id="IPR025718">
    <property type="entry name" value="SAP30_Sin3-bd"/>
</dbReference>
<feature type="region of interest" description="Disordered" evidence="1">
    <location>
        <begin position="1"/>
        <end position="98"/>
    </location>
</feature>
<comment type="caution">
    <text evidence="3">The sequence shown here is derived from an EMBL/GenBank/DDBJ whole genome shotgun (WGS) entry which is preliminary data.</text>
</comment>
<protein>
    <recommendedName>
        <fullName evidence="2">Histone deacetylase complex subunit SAP30 Sin3 binding domain-containing protein</fullName>
    </recommendedName>
</protein>
<keyword evidence="4" id="KW-1185">Reference proteome</keyword>
<organism evidence="3 4">
    <name type="scientific">Sporothrix epigloea</name>
    <dbReference type="NCBI Taxonomy" id="1892477"/>
    <lineage>
        <taxon>Eukaryota</taxon>
        <taxon>Fungi</taxon>
        <taxon>Dikarya</taxon>
        <taxon>Ascomycota</taxon>
        <taxon>Pezizomycotina</taxon>
        <taxon>Sordariomycetes</taxon>
        <taxon>Sordariomycetidae</taxon>
        <taxon>Ophiostomatales</taxon>
        <taxon>Ophiostomataceae</taxon>
        <taxon>Sporothrix</taxon>
    </lineage>
</organism>